<organism evidence="2 3">
    <name type="scientific">Friedmanniomyces simplex</name>
    <dbReference type="NCBI Taxonomy" id="329884"/>
    <lineage>
        <taxon>Eukaryota</taxon>
        <taxon>Fungi</taxon>
        <taxon>Dikarya</taxon>
        <taxon>Ascomycota</taxon>
        <taxon>Pezizomycotina</taxon>
        <taxon>Dothideomycetes</taxon>
        <taxon>Dothideomycetidae</taxon>
        <taxon>Mycosphaerellales</taxon>
        <taxon>Teratosphaeriaceae</taxon>
        <taxon>Friedmanniomyces</taxon>
    </lineage>
</organism>
<dbReference type="Proteomes" id="UP000309340">
    <property type="component" value="Unassembled WGS sequence"/>
</dbReference>
<dbReference type="OrthoDB" id="4940706at2759"/>
<dbReference type="STRING" id="329884.A0A4U0WJC1"/>
<feature type="compositionally biased region" description="Polar residues" evidence="1">
    <location>
        <begin position="1386"/>
        <end position="1399"/>
    </location>
</feature>
<gene>
    <name evidence="2" type="ORF">B0A55_12768</name>
</gene>
<evidence type="ECO:0000256" key="1">
    <source>
        <dbReference type="SAM" id="MobiDB-lite"/>
    </source>
</evidence>
<name>A0A4U0WJC1_9PEZI</name>
<dbReference type="EMBL" id="NAJQ01001073">
    <property type="protein sequence ID" value="TKA62453.1"/>
    <property type="molecule type" value="Genomic_DNA"/>
</dbReference>
<keyword evidence="3" id="KW-1185">Reference proteome</keyword>
<reference evidence="2 3" key="1">
    <citation type="submission" date="2017-03" db="EMBL/GenBank/DDBJ databases">
        <title>Genomes of endolithic fungi from Antarctica.</title>
        <authorList>
            <person name="Coleine C."/>
            <person name="Masonjones S."/>
            <person name="Stajich J.E."/>
        </authorList>
    </citation>
    <scope>NUCLEOTIDE SEQUENCE [LARGE SCALE GENOMIC DNA]</scope>
    <source>
        <strain evidence="2 3">CCFEE 5184</strain>
    </source>
</reference>
<evidence type="ECO:0000313" key="2">
    <source>
        <dbReference type="EMBL" id="TKA62453.1"/>
    </source>
</evidence>
<proteinExistence type="predicted"/>
<accession>A0A4U0WJC1</accession>
<protein>
    <submittedName>
        <fullName evidence="2">Uncharacterized protein</fullName>
    </submittedName>
</protein>
<comment type="caution">
    <text evidence="2">The sequence shown here is derived from an EMBL/GenBank/DDBJ whole genome shotgun (WGS) entry which is preliminary data.</text>
</comment>
<feature type="region of interest" description="Disordered" evidence="1">
    <location>
        <begin position="1368"/>
        <end position="1399"/>
    </location>
</feature>
<evidence type="ECO:0000313" key="3">
    <source>
        <dbReference type="Proteomes" id="UP000309340"/>
    </source>
</evidence>
<sequence>MAAALVAMLLPIVEPLGEHLLSTFRDYLKAALDDFHRKHPNQTLWDVLKQTITQWATDHKVAQHILDKLHLTSFVATTSNGSAKLLDWVSKDPNVKTPSDFAFHFDTAKIAAAIGDLPQEAAAIRKRVFHHEPSAAIAGAVNAGKVQLASSIPAVIKDVTESLSKMSGRDVLDKTLNAVIAEKPSIISHVPPQRMGIVTSELRRINWMGGLASSPKAVEALSKQARTDTASLTNVPRKLAIAALTPSMGLGEATQTVDMAIVKLGSSGDIGLENLFGSMDQLLLSDSATVYSMASYLVDLLEYLRHSSVNSGIMPSAQTAAGEPDNISGTALEYFFRRRPDVGNLLLTQDNTDTTIPFIDLSNEVRESFIVNLAAYDSDANTPKQAQIDAFDVQGKTADDLLSQPQYVNMAAYRELATVACPMTLPYSQPLDAQRLFLQLLKVSRADLVEAFRPQVAETDPSDRSAAVIALDNEVAKLQRRALDNQAACERLGILQEDFMVLTKQAFWDKEYFESTEGTKLTDQQYQQDYISLKSTCECWGYSSNEAMLSTDDTTRAGLCWVEKQFLPQAGIAFTDLIDIVQTDFINPSYPVGQNRTIFESLQFSYAFLQTLVDRELSTPAKRYRRLADFLMRSKKIIDLVPLLQDLSPELRSSDPEANANDQGKAAKIKESLVREWVTGNFEQMGNLIVLDSGESPTLEVYGKVIAARISCAASIAPTSMSSFTIDGKILDNLGNEVAAGWVANLAADGTLTDRNSTIIAHVQISGKVVYANPIDDNGINSKYPDLSFFLVPPVFQMSNTQWIISDSYLKLQPAWNSGQKTRVVEWTQVEDLGGSGNIGNVRLQHLNGTPLTVIELDRLQRFIRLWRKLGWTVTETDRAIAGLYKAPATTIHRGETVKSPSSDGSNPAARFKDLVTSGNFVDAAESDDSGTPRTSAAVRPADLDVNVIRQAAAVLQLLPLTNLSLEQLLSFWTSISYKGRTSLLYRSFFTSNLRGSDSAFSADANGDCSLDSSATLSSHASTISAAFGVAQADILYLLSQSEVARSKLQLVDKLDLANISLVYRYSLFARVFNVRITDLDGFLTAFTTDVILPGRRNPNDVPLGDPFSSPTLFLNVLIVWRQMHDMQMPWTEFRYIVDTVPTPTDPLAPSKMDSLLLAKALQDDITSAGEAHPMVSGPVTDDIVTASAKLVFDDATVASIISLLHGSTVYSTPAPTLPDATMVQGLLPGRQFRYAVSSEGTSASIQWVGILSDREIAELRNAVNTSGSQVTPELEANAAAGPDDGRADERLAWNDAVDRASSQSREFYFSKLAFMFTVEAQAAETSSMATLLASDPPPASTNGRQTIAAAGKAPDGLQGLAARTLPVPTTIDPAGSGHGTKIDPSRSSAVRLTPDQSC</sequence>
<feature type="non-terminal residue" evidence="2">
    <location>
        <position position="1399"/>
    </location>
</feature>